<dbReference type="RefSeq" id="WP_123793433.1">
    <property type="nucleotide sequence ID" value="NZ_RKQK01000004.1"/>
</dbReference>
<organism evidence="4 5">
    <name type="scientific">Pacificibacter maritimus</name>
    <dbReference type="NCBI Taxonomy" id="762213"/>
    <lineage>
        <taxon>Bacteria</taxon>
        <taxon>Pseudomonadati</taxon>
        <taxon>Pseudomonadota</taxon>
        <taxon>Alphaproteobacteria</taxon>
        <taxon>Rhodobacterales</taxon>
        <taxon>Roseobacteraceae</taxon>
        <taxon>Pacificibacter</taxon>
    </lineage>
</organism>
<keyword evidence="5" id="KW-1185">Reference proteome</keyword>
<comment type="similarity">
    <text evidence="1">Belongs to the type III secretion exporter family.</text>
</comment>
<protein>
    <submittedName>
        <fullName evidence="4">Flagellar biosynthetic protein FlhB</fullName>
    </submittedName>
</protein>
<evidence type="ECO:0000256" key="1">
    <source>
        <dbReference type="ARBA" id="ARBA00010690"/>
    </source>
</evidence>
<dbReference type="SUPFAM" id="SSF160544">
    <property type="entry name" value="EscU C-terminal domain-like"/>
    <property type="match status" value="1"/>
</dbReference>
<reference evidence="4 5" key="1">
    <citation type="submission" date="2018-11" db="EMBL/GenBank/DDBJ databases">
        <title>Genomic Encyclopedia of Type Strains, Phase IV (KMG-IV): sequencing the most valuable type-strain genomes for metagenomic binning, comparative biology and taxonomic classification.</title>
        <authorList>
            <person name="Goeker M."/>
        </authorList>
    </citation>
    <scope>NUCLEOTIDE SEQUENCE [LARGE SCALE GENOMIC DNA]</scope>
    <source>
        <strain evidence="4 5">DSM 104731</strain>
    </source>
</reference>
<feature type="transmembrane region" description="Helical" evidence="3">
    <location>
        <begin position="102"/>
        <end position="124"/>
    </location>
</feature>
<evidence type="ECO:0000313" key="5">
    <source>
        <dbReference type="Proteomes" id="UP000269689"/>
    </source>
</evidence>
<keyword evidence="4" id="KW-0966">Cell projection</keyword>
<keyword evidence="4" id="KW-0282">Flagellum</keyword>
<keyword evidence="4" id="KW-0969">Cilium</keyword>
<keyword evidence="3" id="KW-0472">Membrane</keyword>
<dbReference type="PRINTS" id="PR00950">
    <property type="entry name" value="TYPE3IMSPROT"/>
</dbReference>
<feature type="transmembrane region" description="Helical" evidence="3">
    <location>
        <begin position="38"/>
        <end position="56"/>
    </location>
</feature>
<feature type="region of interest" description="Disordered" evidence="2">
    <location>
        <begin position="226"/>
        <end position="247"/>
    </location>
</feature>
<accession>A0A3N4U284</accession>
<dbReference type="Proteomes" id="UP000269689">
    <property type="component" value="Unassembled WGS sequence"/>
</dbReference>
<dbReference type="GO" id="GO:0005886">
    <property type="term" value="C:plasma membrane"/>
    <property type="evidence" value="ECO:0007669"/>
    <property type="project" value="TreeGrafter"/>
</dbReference>
<dbReference type="GO" id="GO:0009306">
    <property type="term" value="P:protein secretion"/>
    <property type="evidence" value="ECO:0007669"/>
    <property type="project" value="InterPro"/>
</dbReference>
<dbReference type="OrthoDB" id="9807950at2"/>
<feature type="compositionally biased region" description="Basic and acidic residues" evidence="2">
    <location>
        <begin position="11"/>
        <end position="24"/>
    </location>
</feature>
<evidence type="ECO:0000256" key="3">
    <source>
        <dbReference type="SAM" id="Phobius"/>
    </source>
</evidence>
<dbReference type="Gene3D" id="3.40.1690.10">
    <property type="entry name" value="secretion proteins EscU"/>
    <property type="match status" value="1"/>
</dbReference>
<dbReference type="AlphaFoldDB" id="A0A3N4U284"/>
<dbReference type="InterPro" id="IPR029025">
    <property type="entry name" value="T3SS_substrate_exporter_C"/>
</dbReference>
<sequence>MSQGEEDDDKQYEPSQKKLDDARKKGEIPQSVDLVTSAAYMGFIGVAAVFGGGSLIQLGTALQSFLEKSDTLSTEWFSGSGTVLGGGAMQAVFAALLPWFTLPALAAILVIIATKSLVFAPSKIEPKLNKISIISNAKNKYGRKGLFEFAKSFFKLSVYSIVLGVYLVQKVPDILATMSLSPGMVTVMLLELCLGFMLIVLVISMTIGGVDYMFQYSEHIRKHRMSRKELTDESKDQEGDPHFKQKRRQRAQEIALSQMLGDVPKADVIVVNPTHYAVALKWDRMRGGAPICVAKGVDDVAAKIREIANENSVPIHRDPPTARALYATIEIGAEIWPEHYKAVAASVRFAETMRAKMKNRFGA</sequence>
<feature type="compositionally biased region" description="Basic and acidic residues" evidence="2">
    <location>
        <begin position="227"/>
        <end position="243"/>
    </location>
</feature>
<feature type="transmembrane region" description="Helical" evidence="3">
    <location>
        <begin position="145"/>
        <end position="168"/>
    </location>
</feature>
<gene>
    <name evidence="4" type="ORF">EDD53_2381</name>
</gene>
<evidence type="ECO:0000313" key="4">
    <source>
        <dbReference type="EMBL" id="RPE64622.1"/>
    </source>
</evidence>
<dbReference type="EMBL" id="RKQK01000004">
    <property type="protein sequence ID" value="RPE64622.1"/>
    <property type="molecule type" value="Genomic_DNA"/>
</dbReference>
<dbReference type="Pfam" id="PF01312">
    <property type="entry name" value="Bac_export_2"/>
    <property type="match status" value="1"/>
</dbReference>
<evidence type="ECO:0000256" key="2">
    <source>
        <dbReference type="SAM" id="MobiDB-lite"/>
    </source>
</evidence>
<feature type="compositionally biased region" description="Acidic residues" evidence="2">
    <location>
        <begin position="1"/>
        <end position="10"/>
    </location>
</feature>
<dbReference type="PANTHER" id="PTHR30531:SF12">
    <property type="entry name" value="FLAGELLAR BIOSYNTHETIC PROTEIN FLHB"/>
    <property type="match status" value="1"/>
</dbReference>
<keyword evidence="3" id="KW-0812">Transmembrane</keyword>
<dbReference type="InterPro" id="IPR006135">
    <property type="entry name" value="T3SS_substrate_exporter"/>
</dbReference>
<proteinExistence type="inferred from homology"/>
<dbReference type="PANTHER" id="PTHR30531">
    <property type="entry name" value="FLAGELLAR BIOSYNTHETIC PROTEIN FLHB"/>
    <property type="match status" value="1"/>
</dbReference>
<dbReference type="Gene3D" id="6.10.250.2080">
    <property type="match status" value="1"/>
</dbReference>
<feature type="region of interest" description="Disordered" evidence="2">
    <location>
        <begin position="1"/>
        <end position="24"/>
    </location>
</feature>
<name>A0A3N4U284_9RHOB</name>
<feature type="transmembrane region" description="Helical" evidence="3">
    <location>
        <begin position="188"/>
        <end position="214"/>
    </location>
</feature>
<comment type="caution">
    <text evidence="4">The sequence shown here is derived from an EMBL/GenBank/DDBJ whole genome shotgun (WGS) entry which is preliminary data.</text>
</comment>
<keyword evidence="3" id="KW-1133">Transmembrane helix</keyword>